<evidence type="ECO:0000256" key="4">
    <source>
        <dbReference type="ARBA" id="ARBA00023235"/>
    </source>
</evidence>
<dbReference type="OrthoDB" id="193499at2759"/>
<dbReference type="Pfam" id="PF00160">
    <property type="entry name" value="Pro_isomerase"/>
    <property type="match status" value="1"/>
</dbReference>
<keyword evidence="2" id="KW-0732">Signal</keyword>
<dbReference type="SUPFAM" id="SSF50891">
    <property type="entry name" value="Cyclophilin-like"/>
    <property type="match status" value="1"/>
</dbReference>
<dbReference type="InterPro" id="IPR024936">
    <property type="entry name" value="Cyclophilin-type_PPIase"/>
</dbReference>
<dbReference type="EC" id="5.2.1.8" evidence="6"/>
<keyword evidence="4 6" id="KW-0413">Isomerase</keyword>
<dbReference type="GO" id="GO:0006457">
    <property type="term" value="P:protein folding"/>
    <property type="evidence" value="ECO:0007669"/>
    <property type="project" value="InterPro"/>
</dbReference>
<dbReference type="STRING" id="879819.A0A0J0XHS7"/>
<organism evidence="8 9">
    <name type="scientific">Cutaneotrichosporon oleaginosum</name>
    <dbReference type="NCBI Taxonomy" id="879819"/>
    <lineage>
        <taxon>Eukaryota</taxon>
        <taxon>Fungi</taxon>
        <taxon>Dikarya</taxon>
        <taxon>Basidiomycota</taxon>
        <taxon>Agaricomycotina</taxon>
        <taxon>Tremellomycetes</taxon>
        <taxon>Trichosporonales</taxon>
        <taxon>Trichosporonaceae</taxon>
        <taxon>Cutaneotrichosporon</taxon>
    </lineage>
</organism>
<sequence length="193" mass="20876">MPLLAKLKKAFIPPDAKAQYAPPPGVRRTHVWMDVSIGDAPVGRIEMELFDEVVPRTAANFRALCDGRGQHGYKGSTFHRIVPGFMVQGGDIVHGDGTGVYSIYGGAFPDENFKMRHAIPGVLSMANSGPGTNGCQFFITVAPTEFLDGKHVVFGRVVSGMDVVKVVEHTPTGASDRPVQTRVRVRCGRLCRA</sequence>
<dbReference type="PANTHER" id="PTHR11071">
    <property type="entry name" value="PEPTIDYL-PROLYL CIS-TRANS ISOMERASE"/>
    <property type="match status" value="1"/>
</dbReference>
<dbReference type="FunFam" id="2.40.100.10:FF:000019">
    <property type="entry name" value="Peptidyl-prolyl cis-trans isomerase"/>
    <property type="match status" value="1"/>
</dbReference>
<dbReference type="GO" id="GO:0003755">
    <property type="term" value="F:peptidyl-prolyl cis-trans isomerase activity"/>
    <property type="evidence" value="ECO:0007669"/>
    <property type="project" value="UniProtKB-UniRule"/>
</dbReference>
<dbReference type="Gene3D" id="2.40.100.10">
    <property type="entry name" value="Cyclophilin-like"/>
    <property type="match status" value="1"/>
</dbReference>
<evidence type="ECO:0000256" key="1">
    <source>
        <dbReference type="ARBA" id="ARBA00000971"/>
    </source>
</evidence>
<dbReference type="GO" id="GO:0016018">
    <property type="term" value="F:cyclosporin A binding"/>
    <property type="evidence" value="ECO:0007669"/>
    <property type="project" value="TreeGrafter"/>
</dbReference>
<gene>
    <name evidence="8" type="ORF">CC85DRAFT_308867</name>
</gene>
<dbReference type="Proteomes" id="UP000053611">
    <property type="component" value="Unassembled WGS sequence"/>
</dbReference>
<evidence type="ECO:0000259" key="7">
    <source>
        <dbReference type="PROSITE" id="PS50072"/>
    </source>
</evidence>
<evidence type="ECO:0000313" key="8">
    <source>
        <dbReference type="EMBL" id="KLT40675.1"/>
    </source>
</evidence>
<evidence type="ECO:0000313" key="9">
    <source>
        <dbReference type="Proteomes" id="UP000053611"/>
    </source>
</evidence>
<reference evidence="8 9" key="1">
    <citation type="submission" date="2015-03" db="EMBL/GenBank/DDBJ databases">
        <title>Genomics and transcriptomics of the oil-accumulating basidiomycete yeast T. oleaginosus allow insights into substrate utilization and the diverse evolutionary trajectories of mating systems in fungi.</title>
        <authorList>
            <consortium name="DOE Joint Genome Institute"/>
            <person name="Kourist R."/>
            <person name="Kracht O."/>
            <person name="Bracharz F."/>
            <person name="Lipzen A."/>
            <person name="Nolan M."/>
            <person name="Ohm R."/>
            <person name="Grigoriev I."/>
            <person name="Sun S."/>
            <person name="Heitman J."/>
            <person name="Bruck T."/>
            <person name="Nowrousian M."/>
        </authorList>
    </citation>
    <scope>NUCLEOTIDE SEQUENCE [LARGE SCALE GENOMIC DNA]</scope>
    <source>
        <strain evidence="8 9">IBC0246</strain>
    </source>
</reference>
<comment type="similarity">
    <text evidence="5">Belongs to the cyclophilin-type PPIase family. PPIase B subfamily.</text>
</comment>
<dbReference type="PIRSF" id="PIRSF001467">
    <property type="entry name" value="Peptidylpro_ismrse"/>
    <property type="match status" value="1"/>
</dbReference>
<keyword evidence="9" id="KW-1185">Reference proteome</keyword>
<keyword evidence="3 6" id="KW-0697">Rotamase</keyword>
<evidence type="ECO:0000256" key="5">
    <source>
        <dbReference type="ARBA" id="ARBA00038340"/>
    </source>
</evidence>
<proteinExistence type="inferred from homology"/>
<comment type="function">
    <text evidence="6">PPIases accelerate the folding of proteins. It catalyzes the cis-trans isomerization of proline imidic peptide bonds in oligopeptides.</text>
</comment>
<dbReference type="PROSITE" id="PS00170">
    <property type="entry name" value="CSA_PPIASE_1"/>
    <property type="match status" value="1"/>
</dbReference>
<evidence type="ECO:0000256" key="2">
    <source>
        <dbReference type="ARBA" id="ARBA00022729"/>
    </source>
</evidence>
<dbReference type="PRINTS" id="PR00153">
    <property type="entry name" value="CSAPPISMRASE"/>
</dbReference>
<dbReference type="InterPro" id="IPR029000">
    <property type="entry name" value="Cyclophilin-like_dom_sf"/>
</dbReference>
<comment type="catalytic activity">
    <reaction evidence="1 6">
        <text>[protein]-peptidylproline (omega=180) = [protein]-peptidylproline (omega=0)</text>
        <dbReference type="Rhea" id="RHEA:16237"/>
        <dbReference type="Rhea" id="RHEA-COMP:10747"/>
        <dbReference type="Rhea" id="RHEA-COMP:10748"/>
        <dbReference type="ChEBI" id="CHEBI:83833"/>
        <dbReference type="ChEBI" id="CHEBI:83834"/>
        <dbReference type="EC" id="5.2.1.8"/>
    </reaction>
</comment>
<dbReference type="InterPro" id="IPR020892">
    <property type="entry name" value="Cyclophilin-type_PPIase_CS"/>
</dbReference>
<protein>
    <recommendedName>
        <fullName evidence="6">Peptidyl-prolyl cis-trans isomerase</fullName>
        <shortName evidence="6">PPIase</shortName>
        <ecNumber evidence="6">5.2.1.8</ecNumber>
    </recommendedName>
</protein>
<dbReference type="InterPro" id="IPR002130">
    <property type="entry name" value="Cyclophilin-type_PPIase_dom"/>
</dbReference>
<accession>A0A0J0XHS7</accession>
<evidence type="ECO:0000256" key="3">
    <source>
        <dbReference type="ARBA" id="ARBA00023110"/>
    </source>
</evidence>
<dbReference type="AlphaFoldDB" id="A0A0J0XHS7"/>
<feature type="domain" description="PPIase cyclophilin-type" evidence="7">
    <location>
        <begin position="32"/>
        <end position="189"/>
    </location>
</feature>
<dbReference type="PROSITE" id="PS50072">
    <property type="entry name" value="CSA_PPIASE_2"/>
    <property type="match status" value="1"/>
</dbReference>
<name>A0A0J0XHS7_9TREE</name>
<dbReference type="PANTHER" id="PTHR11071:SF561">
    <property type="entry name" value="PEPTIDYL-PROLYL CIS-TRANS ISOMERASE D-RELATED"/>
    <property type="match status" value="1"/>
</dbReference>
<dbReference type="EMBL" id="KQ087230">
    <property type="protein sequence ID" value="KLT40675.1"/>
    <property type="molecule type" value="Genomic_DNA"/>
</dbReference>
<evidence type="ECO:0000256" key="6">
    <source>
        <dbReference type="RuleBase" id="RU363019"/>
    </source>
</evidence>
<dbReference type="GO" id="GO:0005737">
    <property type="term" value="C:cytoplasm"/>
    <property type="evidence" value="ECO:0007669"/>
    <property type="project" value="TreeGrafter"/>
</dbReference>